<dbReference type="EMBL" id="CM016559">
    <property type="protein sequence ID" value="TKW01198.1"/>
    <property type="molecule type" value="Genomic_DNA"/>
</dbReference>
<sequence>MPWLAAGFRPPRYSGVRPRLRRRVPAILPRRPLRLRINRPMRCFPVHFSKKMTGWATWVRSQSRSYEPHAHSVQTPKSRSALCVSKIYKYRTVESEGSFAAEERNSRTDSGCRNSRGQRKRPLVAGEVSPGGHRRR</sequence>
<keyword evidence="3" id="KW-1185">Reference proteome</keyword>
<dbReference type="AlphaFoldDB" id="A0A4U6TG13"/>
<evidence type="ECO:0000256" key="1">
    <source>
        <dbReference type="SAM" id="MobiDB-lite"/>
    </source>
</evidence>
<reference evidence="2" key="1">
    <citation type="submission" date="2019-03" db="EMBL/GenBank/DDBJ databases">
        <title>WGS assembly of Setaria viridis.</title>
        <authorList>
            <person name="Huang P."/>
            <person name="Jenkins J."/>
            <person name="Grimwood J."/>
            <person name="Barry K."/>
            <person name="Healey A."/>
            <person name="Mamidi S."/>
            <person name="Sreedasyam A."/>
            <person name="Shu S."/>
            <person name="Feldman M."/>
            <person name="Wu J."/>
            <person name="Yu Y."/>
            <person name="Chen C."/>
            <person name="Johnson J."/>
            <person name="Rokhsar D."/>
            <person name="Baxter I."/>
            <person name="Schmutz J."/>
            <person name="Brutnell T."/>
            <person name="Kellogg E."/>
        </authorList>
    </citation>
    <scope>NUCLEOTIDE SEQUENCE [LARGE SCALE GENOMIC DNA]</scope>
</reference>
<evidence type="ECO:0000313" key="2">
    <source>
        <dbReference type="EMBL" id="TKW01198.1"/>
    </source>
</evidence>
<dbReference type="Proteomes" id="UP000298652">
    <property type="component" value="Chromosome 8"/>
</dbReference>
<accession>A0A4U6TG13</accession>
<dbReference type="Gramene" id="TKW01198">
    <property type="protein sequence ID" value="TKW01198"/>
    <property type="gene ID" value="SEVIR_8G163950v2"/>
</dbReference>
<evidence type="ECO:0000313" key="3">
    <source>
        <dbReference type="Proteomes" id="UP000298652"/>
    </source>
</evidence>
<proteinExistence type="predicted"/>
<name>A0A4U6TG13_SETVI</name>
<organism evidence="2 3">
    <name type="scientific">Setaria viridis</name>
    <name type="common">Green bristlegrass</name>
    <name type="synonym">Setaria italica subsp. viridis</name>
    <dbReference type="NCBI Taxonomy" id="4556"/>
    <lineage>
        <taxon>Eukaryota</taxon>
        <taxon>Viridiplantae</taxon>
        <taxon>Streptophyta</taxon>
        <taxon>Embryophyta</taxon>
        <taxon>Tracheophyta</taxon>
        <taxon>Spermatophyta</taxon>
        <taxon>Magnoliopsida</taxon>
        <taxon>Liliopsida</taxon>
        <taxon>Poales</taxon>
        <taxon>Poaceae</taxon>
        <taxon>PACMAD clade</taxon>
        <taxon>Panicoideae</taxon>
        <taxon>Panicodae</taxon>
        <taxon>Paniceae</taxon>
        <taxon>Cenchrinae</taxon>
        <taxon>Setaria</taxon>
    </lineage>
</organism>
<gene>
    <name evidence="2" type="ORF">SEVIR_8G163950v2</name>
</gene>
<feature type="region of interest" description="Disordered" evidence="1">
    <location>
        <begin position="96"/>
        <end position="136"/>
    </location>
</feature>
<protein>
    <submittedName>
        <fullName evidence="2">Uncharacterized protein</fullName>
    </submittedName>
</protein>